<dbReference type="Proteomes" id="UP001596391">
    <property type="component" value="Unassembled WGS sequence"/>
</dbReference>
<feature type="transmembrane region" description="Helical" evidence="1">
    <location>
        <begin position="9"/>
        <end position="27"/>
    </location>
</feature>
<keyword evidence="1" id="KW-0812">Transmembrane</keyword>
<keyword evidence="1" id="KW-0472">Membrane</keyword>
<name>A0ABW1Z9C5_9BACT</name>
<accession>A0ABW1Z9C5</accession>
<evidence type="ECO:0000313" key="2">
    <source>
        <dbReference type="EMBL" id="MFC6646006.1"/>
    </source>
</evidence>
<keyword evidence="1" id="KW-1133">Transmembrane helix</keyword>
<dbReference type="EMBL" id="JBHSWI010000001">
    <property type="protein sequence ID" value="MFC6646006.1"/>
    <property type="molecule type" value="Genomic_DNA"/>
</dbReference>
<reference evidence="3" key="1">
    <citation type="journal article" date="2019" name="Int. J. Syst. Evol. Microbiol.">
        <title>The Global Catalogue of Microorganisms (GCM) 10K type strain sequencing project: providing services to taxonomists for standard genome sequencing and annotation.</title>
        <authorList>
            <consortium name="The Broad Institute Genomics Platform"/>
            <consortium name="The Broad Institute Genome Sequencing Center for Infectious Disease"/>
            <person name="Wu L."/>
            <person name="Ma J."/>
        </authorList>
    </citation>
    <scope>NUCLEOTIDE SEQUENCE [LARGE SCALE GENOMIC DNA]</scope>
    <source>
        <strain evidence="3">CGMCC 1.16026</strain>
    </source>
</reference>
<organism evidence="2 3">
    <name type="scientific">Granulicella cerasi</name>
    <dbReference type="NCBI Taxonomy" id="741063"/>
    <lineage>
        <taxon>Bacteria</taxon>
        <taxon>Pseudomonadati</taxon>
        <taxon>Acidobacteriota</taxon>
        <taxon>Terriglobia</taxon>
        <taxon>Terriglobales</taxon>
        <taxon>Acidobacteriaceae</taxon>
        <taxon>Granulicella</taxon>
    </lineage>
</organism>
<evidence type="ECO:0000256" key="1">
    <source>
        <dbReference type="SAM" id="Phobius"/>
    </source>
</evidence>
<evidence type="ECO:0000313" key="3">
    <source>
        <dbReference type="Proteomes" id="UP001596391"/>
    </source>
</evidence>
<comment type="caution">
    <text evidence="2">The sequence shown here is derived from an EMBL/GenBank/DDBJ whole genome shotgun (WGS) entry which is preliminary data.</text>
</comment>
<dbReference type="RefSeq" id="WP_263369708.1">
    <property type="nucleotide sequence ID" value="NZ_JAGSYD010000001.1"/>
</dbReference>
<keyword evidence="3" id="KW-1185">Reference proteome</keyword>
<gene>
    <name evidence="2" type="ORF">ACFQBQ_10520</name>
</gene>
<protein>
    <submittedName>
        <fullName evidence="2">DUF1440 domain-containing protein</fullName>
    </submittedName>
</protein>
<sequence>MAVKTEKHVVRGVLAGIAGGLVAAWMMNEFQAGPGKALTRAVNTPQENADAALHEGEPYQDATMKTADTLTELATGGRHLTWEQQERGGPIVHYAFGAIMGGLYGGLAELCSTASAGYGTGFGSALFVGADVLGVPALGLGAWPDEYPMHTLATPYAAHLVYGATTELVRRAVRKAL</sequence>
<proteinExistence type="predicted"/>